<protein>
    <submittedName>
        <fullName evidence="1">DUF2993 domain-containing protein</fullName>
    </submittedName>
</protein>
<evidence type="ECO:0000313" key="2">
    <source>
        <dbReference type="Proteomes" id="UP001500668"/>
    </source>
</evidence>
<dbReference type="InterPro" id="IPR021373">
    <property type="entry name" value="DUF2993"/>
</dbReference>
<keyword evidence="2" id="KW-1185">Reference proteome</keyword>
<sequence length="256" mass="26682">MWGDSYAMRALRIWLIVAVVLGGLFVAADRIAVNVVESKVADKIKASQGLRETPDVSISGFPFLTQALGKEFDEVDVKLGGVTATADGHSVNVTEVHAKLHDVKVNSSYSSATAVRADGSARISYADLTKSAPKGATVGYAGPERAAKGQVQVSGQLADLLEGAGVQVPTSLKVLLAGRTVSAYSTVTTDGSATVRVRSSELPKLPVPGFDEKLRKAVDYDLKIQGLPRGITLDKVTATPDGLRFSGTGSNVSLAG</sequence>
<gene>
    <name evidence="1" type="ORF">GCM10010394_66570</name>
</gene>
<dbReference type="EMBL" id="BAAACA010000064">
    <property type="protein sequence ID" value="GAA0626511.1"/>
    <property type="molecule type" value="Genomic_DNA"/>
</dbReference>
<proteinExistence type="predicted"/>
<organism evidence="1 2">
    <name type="scientific">Streptomyces crystallinus</name>
    <dbReference type="NCBI Taxonomy" id="68191"/>
    <lineage>
        <taxon>Bacteria</taxon>
        <taxon>Bacillati</taxon>
        <taxon>Actinomycetota</taxon>
        <taxon>Actinomycetes</taxon>
        <taxon>Kitasatosporales</taxon>
        <taxon>Streptomycetaceae</taxon>
        <taxon>Streptomyces</taxon>
    </lineage>
</organism>
<reference evidence="2" key="1">
    <citation type="journal article" date="2019" name="Int. J. Syst. Evol. Microbiol.">
        <title>The Global Catalogue of Microorganisms (GCM) 10K type strain sequencing project: providing services to taxonomists for standard genome sequencing and annotation.</title>
        <authorList>
            <consortium name="The Broad Institute Genomics Platform"/>
            <consortium name="The Broad Institute Genome Sequencing Center for Infectious Disease"/>
            <person name="Wu L."/>
            <person name="Ma J."/>
        </authorList>
    </citation>
    <scope>NUCLEOTIDE SEQUENCE [LARGE SCALE GENOMIC DNA]</scope>
    <source>
        <strain evidence="2">JCM 5067</strain>
    </source>
</reference>
<name>A0ABP3S5C8_9ACTN</name>
<accession>A0ABP3S5C8</accession>
<dbReference type="Proteomes" id="UP001500668">
    <property type="component" value="Unassembled WGS sequence"/>
</dbReference>
<comment type="caution">
    <text evidence="1">The sequence shown here is derived from an EMBL/GenBank/DDBJ whole genome shotgun (WGS) entry which is preliminary data.</text>
</comment>
<dbReference type="Pfam" id="PF11209">
    <property type="entry name" value="LmeA"/>
    <property type="match status" value="1"/>
</dbReference>
<evidence type="ECO:0000313" key="1">
    <source>
        <dbReference type="EMBL" id="GAA0626511.1"/>
    </source>
</evidence>